<evidence type="ECO:0000256" key="5">
    <source>
        <dbReference type="ARBA" id="ARBA00022723"/>
    </source>
</evidence>
<comment type="subcellular location">
    <subcellularLocation>
        <location evidence="1">Cytoplasm</location>
    </subcellularLocation>
</comment>
<comment type="caution">
    <text evidence="12">The sequence shown here is derived from an EMBL/GenBank/DDBJ whole genome shotgun (WGS) entry which is preliminary data.</text>
</comment>
<keyword evidence="7" id="KW-0408">Iron</keyword>
<dbReference type="SUPFAM" id="SSF46785">
    <property type="entry name" value="Winged helix' DNA-binding domain"/>
    <property type="match status" value="1"/>
</dbReference>
<keyword evidence="9" id="KW-0238">DNA-binding</keyword>
<keyword evidence="8" id="KW-0805">Transcription regulation</keyword>
<keyword evidence="5 11" id="KW-0479">Metal-binding</keyword>
<dbReference type="Gene3D" id="3.30.1490.190">
    <property type="match status" value="1"/>
</dbReference>
<evidence type="ECO:0000256" key="2">
    <source>
        <dbReference type="ARBA" id="ARBA00007957"/>
    </source>
</evidence>
<dbReference type="GO" id="GO:0003700">
    <property type="term" value="F:DNA-binding transcription factor activity"/>
    <property type="evidence" value="ECO:0007669"/>
    <property type="project" value="InterPro"/>
</dbReference>
<dbReference type="Pfam" id="PF01475">
    <property type="entry name" value="FUR"/>
    <property type="match status" value="1"/>
</dbReference>
<dbReference type="InterPro" id="IPR002481">
    <property type="entry name" value="FUR"/>
</dbReference>
<evidence type="ECO:0000256" key="8">
    <source>
        <dbReference type="ARBA" id="ARBA00023015"/>
    </source>
</evidence>
<dbReference type="GO" id="GO:0045892">
    <property type="term" value="P:negative regulation of DNA-templated transcription"/>
    <property type="evidence" value="ECO:0007669"/>
    <property type="project" value="TreeGrafter"/>
</dbReference>
<dbReference type="EMBL" id="JAGTTN010000005">
    <property type="protein sequence ID" value="MCC2033429.1"/>
    <property type="molecule type" value="Genomic_DNA"/>
</dbReference>
<keyword evidence="10" id="KW-0804">Transcription</keyword>
<accession>A0A9X1LWP6</accession>
<sequence length="164" mass="17236">MTTTPAIPALDAAERLRHAGLRVTDSRRAVVAALGERPHASADELFAIVARSVPGTSLQSVYNALGDFVDAGLVRRIEPAGRPGLFELRVDDNHHHLICSQCGAVQDVDCVVGAAPCLTPSDAHGYALQAAEVTFWGVCPDCAAASAPSRADHEPAHLSRKEAP</sequence>
<feature type="binding site" evidence="11">
    <location>
        <position position="99"/>
    </location>
    <ligand>
        <name>Zn(2+)</name>
        <dbReference type="ChEBI" id="CHEBI:29105"/>
    </ligand>
</feature>
<evidence type="ECO:0000256" key="11">
    <source>
        <dbReference type="PIRSR" id="PIRSR602481-1"/>
    </source>
</evidence>
<dbReference type="PANTHER" id="PTHR33202">
    <property type="entry name" value="ZINC UPTAKE REGULATION PROTEIN"/>
    <property type="match status" value="1"/>
</dbReference>
<keyword evidence="4" id="KW-0678">Repressor</keyword>
<gene>
    <name evidence="12" type="ORF">KEC57_14670</name>
</gene>
<name>A0A9X1LWP6_9MICO</name>
<dbReference type="InterPro" id="IPR036390">
    <property type="entry name" value="WH_DNA-bd_sf"/>
</dbReference>
<keyword evidence="6 11" id="KW-0862">Zinc</keyword>
<dbReference type="GO" id="GO:1900376">
    <property type="term" value="P:regulation of secondary metabolite biosynthetic process"/>
    <property type="evidence" value="ECO:0007669"/>
    <property type="project" value="TreeGrafter"/>
</dbReference>
<feature type="binding site" evidence="11">
    <location>
        <position position="139"/>
    </location>
    <ligand>
        <name>Zn(2+)</name>
        <dbReference type="ChEBI" id="CHEBI:29105"/>
    </ligand>
</feature>
<organism evidence="12 13">
    <name type="scientific">Microbacterium allomyrinae</name>
    <dbReference type="NCBI Taxonomy" id="2830666"/>
    <lineage>
        <taxon>Bacteria</taxon>
        <taxon>Bacillati</taxon>
        <taxon>Actinomycetota</taxon>
        <taxon>Actinomycetes</taxon>
        <taxon>Micrococcales</taxon>
        <taxon>Microbacteriaceae</taxon>
        <taxon>Microbacterium</taxon>
    </lineage>
</organism>
<feature type="binding site" evidence="11">
    <location>
        <position position="102"/>
    </location>
    <ligand>
        <name>Zn(2+)</name>
        <dbReference type="ChEBI" id="CHEBI:29105"/>
    </ligand>
</feature>
<dbReference type="Gene3D" id="1.10.10.10">
    <property type="entry name" value="Winged helix-like DNA-binding domain superfamily/Winged helix DNA-binding domain"/>
    <property type="match status" value="1"/>
</dbReference>
<dbReference type="AlphaFoldDB" id="A0A9X1LWP6"/>
<protein>
    <submittedName>
        <fullName evidence="12">Transcriptional repressor</fullName>
    </submittedName>
</protein>
<keyword evidence="3" id="KW-0963">Cytoplasm</keyword>
<evidence type="ECO:0000256" key="9">
    <source>
        <dbReference type="ARBA" id="ARBA00023125"/>
    </source>
</evidence>
<dbReference type="GO" id="GO:0008270">
    <property type="term" value="F:zinc ion binding"/>
    <property type="evidence" value="ECO:0007669"/>
    <property type="project" value="TreeGrafter"/>
</dbReference>
<evidence type="ECO:0000256" key="7">
    <source>
        <dbReference type="ARBA" id="ARBA00023004"/>
    </source>
</evidence>
<dbReference type="GO" id="GO:0000976">
    <property type="term" value="F:transcription cis-regulatory region binding"/>
    <property type="evidence" value="ECO:0007669"/>
    <property type="project" value="TreeGrafter"/>
</dbReference>
<keyword evidence="13" id="KW-1185">Reference proteome</keyword>
<dbReference type="GO" id="GO:0005737">
    <property type="term" value="C:cytoplasm"/>
    <property type="evidence" value="ECO:0007669"/>
    <property type="project" value="UniProtKB-SubCell"/>
</dbReference>
<dbReference type="InterPro" id="IPR036388">
    <property type="entry name" value="WH-like_DNA-bd_sf"/>
</dbReference>
<dbReference type="Proteomes" id="UP001139354">
    <property type="component" value="Unassembled WGS sequence"/>
</dbReference>
<feature type="binding site" evidence="11">
    <location>
        <position position="142"/>
    </location>
    <ligand>
        <name>Zn(2+)</name>
        <dbReference type="ChEBI" id="CHEBI:29105"/>
    </ligand>
</feature>
<proteinExistence type="inferred from homology"/>
<comment type="cofactor">
    <cofactor evidence="11">
        <name>Zn(2+)</name>
        <dbReference type="ChEBI" id="CHEBI:29105"/>
    </cofactor>
    <text evidence="11">Binds 1 zinc ion per subunit.</text>
</comment>
<reference evidence="12" key="1">
    <citation type="submission" date="2021-04" db="EMBL/GenBank/DDBJ databases">
        <title>Microbacterium tenobrionis sp. nov. and Microbacterium allomyrinae sp. nov., isolated from larvae of Tenobrio molitor and Allomyrina dichotoma, respectively.</title>
        <authorList>
            <person name="Lee S.D."/>
        </authorList>
    </citation>
    <scope>NUCLEOTIDE SEQUENCE</scope>
    <source>
        <strain evidence="12">BWT-G7</strain>
    </source>
</reference>
<dbReference type="PANTHER" id="PTHR33202:SF18">
    <property type="entry name" value="TRANSCRIPTIONAL REGULATOR FURA"/>
    <property type="match status" value="1"/>
</dbReference>
<dbReference type="CDD" id="cd07153">
    <property type="entry name" value="Fur_like"/>
    <property type="match status" value="1"/>
</dbReference>
<evidence type="ECO:0000256" key="3">
    <source>
        <dbReference type="ARBA" id="ARBA00022490"/>
    </source>
</evidence>
<evidence type="ECO:0000313" key="12">
    <source>
        <dbReference type="EMBL" id="MCC2033429.1"/>
    </source>
</evidence>
<dbReference type="RefSeq" id="WP_229385443.1">
    <property type="nucleotide sequence ID" value="NZ_JAGTTN010000005.1"/>
</dbReference>
<dbReference type="InterPro" id="IPR043135">
    <property type="entry name" value="Fur_C"/>
</dbReference>
<evidence type="ECO:0000313" key="13">
    <source>
        <dbReference type="Proteomes" id="UP001139354"/>
    </source>
</evidence>
<evidence type="ECO:0000256" key="6">
    <source>
        <dbReference type="ARBA" id="ARBA00022833"/>
    </source>
</evidence>
<evidence type="ECO:0000256" key="4">
    <source>
        <dbReference type="ARBA" id="ARBA00022491"/>
    </source>
</evidence>
<evidence type="ECO:0000256" key="1">
    <source>
        <dbReference type="ARBA" id="ARBA00004496"/>
    </source>
</evidence>
<evidence type="ECO:0000256" key="10">
    <source>
        <dbReference type="ARBA" id="ARBA00023163"/>
    </source>
</evidence>
<comment type="similarity">
    <text evidence="2">Belongs to the Fur family.</text>
</comment>